<dbReference type="CDD" id="cd05355">
    <property type="entry name" value="SDR_c1"/>
    <property type="match status" value="1"/>
</dbReference>
<sequence length="282" mass="30764">MDKNISLPLQKQTLPGEQSKMIPEPEIIRENYKGSDKLSGKVALITGGDSGIGRSVAVHFAREGAKIAIIYLEENEDAQTTKDLVEAEQSECLLIPGDLKDSDFCKSAVEKVVAEYGKLNILVNNAATQMLENKLEDISNEQLHLTFETNIYPYFYITKNAIPHMNDGDCIINTSSITAYRGSEHLLDYASTKGAIVSFTRSLASNLVKKNIRVNGVAPGPIWTPLIPASFKDVTTFGKDTPMKRVGQPSEVAPAYVYLACEDSSYVTGQFIHVNGGEPASS</sequence>
<dbReference type="PANTHER" id="PTHR48107">
    <property type="entry name" value="NADPH-DEPENDENT ALDEHYDE REDUCTASE-LIKE PROTEIN, CHLOROPLASTIC-RELATED"/>
    <property type="match status" value="1"/>
</dbReference>
<dbReference type="InterPro" id="IPR002347">
    <property type="entry name" value="SDR_fam"/>
</dbReference>
<keyword evidence="2" id="KW-0560">Oxidoreductase</keyword>
<evidence type="ECO:0000313" key="4">
    <source>
        <dbReference type="Proteomes" id="UP000316775"/>
    </source>
</evidence>
<proteinExistence type="inferred from homology"/>
<dbReference type="OrthoDB" id="9803333at2"/>
<dbReference type="PRINTS" id="PR00080">
    <property type="entry name" value="SDRFAMILY"/>
</dbReference>
<evidence type="ECO:0000256" key="1">
    <source>
        <dbReference type="ARBA" id="ARBA00006484"/>
    </source>
</evidence>
<comment type="caution">
    <text evidence="3">The sequence shown here is derived from an EMBL/GenBank/DDBJ whole genome shotgun (WGS) entry which is preliminary data.</text>
</comment>
<dbReference type="InterPro" id="IPR020904">
    <property type="entry name" value="Sc_DH/Rdtase_CS"/>
</dbReference>
<dbReference type="InterPro" id="IPR036291">
    <property type="entry name" value="NAD(P)-bd_dom_sf"/>
</dbReference>
<dbReference type="GO" id="GO:0016614">
    <property type="term" value="F:oxidoreductase activity, acting on CH-OH group of donors"/>
    <property type="evidence" value="ECO:0007669"/>
    <property type="project" value="UniProtKB-ARBA"/>
</dbReference>
<dbReference type="Pfam" id="PF13561">
    <property type="entry name" value="adh_short_C2"/>
    <property type="match status" value="1"/>
</dbReference>
<dbReference type="SUPFAM" id="SSF51735">
    <property type="entry name" value="NAD(P)-binding Rossmann-fold domains"/>
    <property type="match status" value="1"/>
</dbReference>
<dbReference type="STRING" id="983.SAMN05443543_103137"/>
<dbReference type="Gene3D" id="3.40.50.720">
    <property type="entry name" value="NAD(P)-binding Rossmann-like Domain"/>
    <property type="match status" value="1"/>
</dbReference>
<reference evidence="3 4" key="1">
    <citation type="submission" date="2019-06" db="EMBL/GenBank/DDBJ databases">
        <title>Whole genome shotgun sequence of Flavobacterium flevense NBRC 14960.</title>
        <authorList>
            <person name="Hosoyama A."/>
            <person name="Uohara A."/>
            <person name="Ohji S."/>
            <person name="Ichikawa N."/>
        </authorList>
    </citation>
    <scope>NUCLEOTIDE SEQUENCE [LARGE SCALE GENOMIC DNA]</scope>
    <source>
        <strain evidence="3 4">NBRC 14960</strain>
    </source>
</reference>
<dbReference type="AlphaFoldDB" id="A0A4Y4AU80"/>
<keyword evidence="4" id="KW-1185">Reference proteome</keyword>
<dbReference type="PANTHER" id="PTHR48107:SF16">
    <property type="entry name" value="NADPH-DEPENDENT ALDEHYDE REDUCTASE 1, CHLOROPLASTIC"/>
    <property type="match status" value="1"/>
</dbReference>
<evidence type="ECO:0000256" key="2">
    <source>
        <dbReference type="ARBA" id="ARBA00023002"/>
    </source>
</evidence>
<dbReference type="PRINTS" id="PR00081">
    <property type="entry name" value="GDHRDH"/>
</dbReference>
<dbReference type="Proteomes" id="UP000316775">
    <property type="component" value="Unassembled WGS sequence"/>
</dbReference>
<dbReference type="NCBIfam" id="NF005214">
    <property type="entry name" value="PRK06701.1"/>
    <property type="match status" value="1"/>
</dbReference>
<name>A0A4Y4AU80_9FLAO</name>
<comment type="similarity">
    <text evidence="1">Belongs to the short-chain dehydrogenases/reductases (SDR) family.</text>
</comment>
<protein>
    <submittedName>
        <fullName evidence="3">NAD(P)-dependent oxidoreductase</fullName>
    </submittedName>
</protein>
<dbReference type="FunFam" id="3.40.50.720:FF:000084">
    <property type="entry name" value="Short-chain dehydrogenase reductase"/>
    <property type="match status" value="1"/>
</dbReference>
<dbReference type="EMBL" id="BJNP01000001">
    <property type="protein sequence ID" value="GEC70497.1"/>
    <property type="molecule type" value="Genomic_DNA"/>
</dbReference>
<dbReference type="RefSeq" id="WP_073243325.1">
    <property type="nucleotide sequence ID" value="NZ_BJNP01000001.1"/>
</dbReference>
<evidence type="ECO:0000313" key="3">
    <source>
        <dbReference type="EMBL" id="GEC70497.1"/>
    </source>
</evidence>
<gene>
    <name evidence="3" type="primary">yhxC</name>
    <name evidence="3" type="ORF">FFL01_00360</name>
</gene>
<accession>A0A4Y4AU80</accession>
<dbReference type="PROSITE" id="PS00061">
    <property type="entry name" value="ADH_SHORT"/>
    <property type="match status" value="1"/>
</dbReference>
<organism evidence="3 4">
    <name type="scientific">Flavobacterium flevense</name>
    <dbReference type="NCBI Taxonomy" id="983"/>
    <lineage>
        <taxon>Bacteria</taxon>
        <taxon>Pseudomonadati</taxon>
        <taxon>Bacteroidota</taxon>
        <taxon>Flavobacteriia</taxon>
        <taxon>Flavobacteriales</taxon>
        <taxon>Flavobacteriaceae</taxon>
        <taxon>Flavobacterium</taxon>
    </lineage>
</organism>